<feature type="signal peptide" evidence="1">
    <location>
        <begin position="1"/>
        <end position="30"/>
    </location>
</feature>
<organism evidence="2">
    <name type="scientific">Pseudomonas solani</name>
    <dbReference type="NCBI Taxonomy" id="2731552"/>
    <lineage>
        <taxon>Bacteria</taxon>
        <taxon>Pseudomonadati</taxon>
        <taxon>Pseudomonadota</taxon>
        <taxon>Gammaproteobacteria</taxon>
        <taxon>Pseudomonadales</taxon>
        <taxon>Pseudomonadaceae</taxon>
        <taxon>Pseudomonas</taxon>
    </lineage>
</organism>
<dbReference type="EMBL" id="CP158373">
    <property type="protein sequence ID" value="XBY65558.1"/>
    <property type="molecule type" value="Genomic_DNA"/>
</dbReference>
<reference evidence="2" key="1">
    <citation type="submission" date="2023-08" db="EMBL/GenBank/DDBJ databases">
        <title>Increased levels of nutrients transform a symbiont into a lethal pathobiont.</title>
        <authorList>
            <person name="Lachnit T."/>
            <person name="Ulrich L."/>
            <person name="Willmer F.M."/>
            <person name="Hasenbein T."/>
            <person name="Steiner L.X."/>
            <person name="Wolters M."/>
            <person name="Herbst E.M."/>
            <person name="Deines P."/>
        </authorList>
    </citation>
    <scope>NUCLEOTIDE SEQUENCE</scope>
    <source>
        <strain evidence="2">T3</strain>
    </source>
</reference>
<sequence>MPAAPRPSPHPGRRSLALLAALLASAPALAVQLPGALLAEPAPLSLQPPPPLRPLVGLDGWRLYSVFSRGDGQGTASLSLDDTTLLTVQAGVRLPGGIEVLEVQRDRLLLRRGAQVGELVIQGRASRVAELSPGTVVAERAPVLPTLPAGCESFAQAGVPLDELQALGGCPQVNAP</sequence>
<proteinExistence type="predicted"/>
<evidence type="ECO:0000313" key="2">
    <source>
        <dbReference type="EMBL" id="XBY65558.1"/>
    </source>
</evidence>
<feature type="chain" id="PRO_5043717196" evidence="1">
    <location>
        <begin position="31"/>
        <end position="176"/>
    </location>
</feature>
<accession>A0AAU7Y9U8</accession>
<evidence type="ECO:0000256" key="1">
    <source>
        <dbReference type="SAM" id="SignalP"/>
    </source>
</evidence>
<gene>
    <name evidence="2" type="ORF">ABS648_07265</name>
</gene>
<keyword evidence="1" id="KW-0732">Signal</keyword>
<protein>
    <submittedName>
        <fullName evidence="2">Uncharacterized protein</fullName>
    </submittedName>
</protein>
<name>A0AAU7Y9U8_9PSED</name>
<dbReference type="AlphaFoldDB" id="A0AAU7Y9U8"/>
<dbReference type="RefSeq" id="WP_350447945.1">
    <property type="nucleotide sequence ID" value="NZ_CP158373.1"/>
</dbReference>